<gene>
    <name evidence="2" type="ORF">SPHA_49791</name>
</gene>
<feature type="transmembrane region" description="Helical" evidence="1">
    <location>
        <begin position="6"/>
        <end position="26"/>
    </location>
</feature>
<keyword evidence="1" id="KW-0812">Transmembrane</keyword>
<name>A0A812D9P7_ACAPH</name>
<sequence length="157" mass="17821">MPFPSLYYDLAFCLLCFLSFISNLNYFISFFSSPFSSFASLSQQLIGLPYILDSFFYIFLPSNFLPDKLYSPLLSRPLSLFLHAKACLLPFSLSSSARFFSLYLLQQPASYSLLFLLYSIPYALICSPSPSFIIRQSHFSVPGLSSVFVLFPAIFLI</sequence>
<keyword evidence="1" id="KW-1133">Transmembrane helix</keyword>
<keyword evidence="3" id="KW-1185">Reference proteome</keyword>
<evidence type="ECO:0000313" key="3">
    <source>
        <dbReference type="Proteomes" id="UP000597762"/>
    </source>
</evidence>
<protein>
    <submittedName>
        <fullName evidence="2">Uncharacterized protein</fullName>
    </submittedName>
</protein>
<proteinExistence type="predicted"/>
<dbReference type="AlphaFoldDB" id="A0A812D9P7"/>
<comment type="caution">
    <text evidence="2">The sequence shown here is derived from an EMBL/GenBank/DDBJ whole genome shotgun (WGS) entry which is preliminary data.</text>
</comment>
<evidence type="ECO:0000313" key="2">
    <source>
        <dbReference type="EMBL" id="CAE1293362.1"/>
    </source>
</evidence>
<keyword evidence="1" id="KW-0472">Membrane</keyword>
<feature type="transmembrane region" description="Helical" evidence="1">
    <location>
        <begin position="38"/>
        <end position="60"/>
    </location>
</feature>
<reference evidence="2" key="1">
    <citation type="submission" date="2021-01" db="EMBL/GenBank/DDBJ databases">
        <authorList>
            <person name="Li R."/>
            <person name="Bekaert M."/>
        </authorList>
    </citation>
    <scope>NUCLEOTIDE SEQUENCE</scope>
    <source>
        <strain evidence="2">Farmed</strain>
    </source>
</reference>
<organism evidence="2 3">
    <name type="scientific">Acanthosepion pharaonis</name>
    <name type="common">Pharaoh cuttlefish</name>
    <name type="synonym">Sepia pharaonis</name>
    <dbReference type="NCBI Taxonomy" id="158019"/>
    <lineage>
        <taxon>Eukaryota</taxon>
        <taxon>Metazoa</taxon>
        <taxon>Spiralia</taxon>
        <taxon>Lophotrochozoa</taxon>
        <taxon>Mollusca</taxon>
        <taxon>Cephalopoda</taxon>
        <taxon>Coleoidea</taxon>
        <taxon>Decapodiformes</taxon>
        <taxon>Sepiida</taxon>
        <taxon>Sepiina</taxon>
        <taxon>Sepiidae</taxon>
        <taxon>Acanthosepion</taxon>
    </lineage>
</organism>
<evidence type="ECO:0000256" key="1">
    <source>
        <dbReference type="SAM" id="Phobius"/>
    </source>
</evidence>
<feature type="transmembrane region" description="Helical" evidence="1">
    <location>
        <begin position="139"/>
        <end position="156"/>
    </location>
</feature>
<accession>A0A812D9P7</accession>
<dbReference type="Proteomes" id="UP000597762">
    <property type="component" value="Unassembled WGS sequence"/>
</dbReference>
<dbReference type="EMBL" id="CAHIKZ030002888">
    <property type="protein sequence ID" value="CAE1293362.1"/>
    <property type="molecule type" value="Genomic_DNA"/>
</dbReference>
<feature type="transmembrane region" description="Helical" evidence="1">
    <location>
        <begin position="113"/>
        <end position="133"/>
    </location>
</feature>